<dbReference type="RefSeq" id="WP_190238936.1">
    <property type="nucleotide sequence ID" value="NZ_QFGA01000001.1"/>
</dbReference>
<proteinExistence type="inferred from homology"/>
<dbReference type="SUPFAM" id="SSF52743">
    <property type="entry name" value="Subtilisin-like"/>
    <property type="match status" value="1"/>
</dbReference>
<gene>
    <name evidence="11" type="primary">isp</name>
    <name evidence="11" type="ORF">Psch_00337</name>
</gene>
<dbReference type="InterPro" id="IPR015500">
    <property type="entry name" value="Peptidase_S8_subtilisin-rel"/>
</dbReference>
<evidence type="ECO:0000313" key="12">
    <source>
        <dbReference type="Proteomes" id="UP000298324"/>
    </source>
</evidence>
<dbReference type="Gene3D" id="2.120.10.80">
    <property type="entry name" value="Kelch-type beta propeller"/>
    <property type="match status" value="4"/>
</dbReference>
<keyword evidence="6 7" id="KW-0720">Serine protease</keyword>
<dbReference type="PROSITE" id="PS50853">
    <property type="entry name" value="FN3"/>
    <property type="match status" value="1"/>
</dbReference>
<evidence type="ECO:0000313" key="11">
    <source>
        <dbReference type="EMBL" id="TEB06805.1"/>
    </source>
</evidence>
<feature type="active site" description="Charge relay system" evidence="7">
    <location>
        <position position="479"/>
    </location>
</feature>
<dbReference type="Gene3D" id="3.40.50.200">
    <property type="entry name" value="Peptidase S8/S53 domain"/>
    <property type="match status" value="1"/>
</dbReference>
<name>A0A4Y7RCR2_9FIRM</name>
<dbReference type="Pfam" id="PF00082">
    <property type="entry name" value="Peptidase_S8"/>
    <property type="match status" value="1"/>
</dbReference>
<dbReference type="SUPFAM" id="SSF50965">
    <property type="entry name" value="Galactose oxidase, central domain"/>
    <property type="match status" value="2"/>
</dbReference>
<evidence type="ECO:0000256" key="1">
    <source>
        <dbReference type="ARBA" id="ARBA00011073"/>
    </source>
</evidence>
<dbReference type="InterPro" id="IPR003961">
    <property type="entry name" value="FN3_dom"/>
</dbReference>
<feature type="active site" description="Charge relay system" evidence="7">
    <location>
        <position position="333"/>
    </location>
</feature>
<sequence>MKKAVMKMVLSLFLALSLTLTTTSLPLSVNANYNGINEKNQKSNETGAPSIQEDVYAGRDENGNLDQDVADEVYAQMQFDPLCPLDLNEYKTDRFIVKYKSGKSKGSLAVSLGQDLKEIRNINNSKFKSFNVITTKTKMRKEDFIAKVKSKNAESEIEYIQPDYELTAASLDAEIDAQQNEQDITDAVQQDESPDNQAGQASARPGEENLPEFLQGLPPNDPMVEQWLTTYQAKKEAQKNTANAGTPVNMADVNIKAAWGKSQGEGAIVAILDTGIDITHKELSQRIWTNKSETPGNGTDDDGNGYIDDTNGWNFSDDNNEVHRHGREYDEWHGTHLAGIIAGAAPEAKILPLKVFKNGTAYTSDIIEAIEYAEKNGAKIANCSWGTSFDNPALKEAIANSTMLFVCAAGNSNADIDTSPVYPASYGENNIITVASINKDGNLSGYSNYGETSVDVSAQGENIVSATPGDRHGMSSGTSQSAAFVSAEAALILGACKNAAAEGLKQIIIQTSDKLPSLLNQVSDGNKINCGSAASTAIPEKSETLIREDNNDISVSDSVYEDISVTDSVYGETIDKELAYGNPTVSDTIYQTAGEYSLYSGEIWNIKASMPTPRFRLAAAEVNGKIYAIGGEGSSGYLNTVEEYDPATNTWTTKASMPTPRDGLAAAAVNGKIYAIGGGNYNGKLNTVEEYDPATNTWAVKASMPTSRFLLAAAAVDGKIYAIGGNNSGLLNAVEEYNPATNTWTAKASMPTARNYLAVTAVNGKIYAIGGFNDTGYNSLNTVEEYNPATNTWTAKTGMPMPRFGLSAAAANGKIYAMGGRYFYDDNSRNVVEEYTPATNTWRTTASMPTPRHLLAAAAAGNRIYAIGGANDYNILNAVEELVLGTDDYGNDFADSTAIDIGSTVQGWIDYANDVDCFNFTPAVSGSYIIESLGSIDTIGELYDSNQNFIKYDDDSGDNYNFRIIVSLQAGQTYYIKTREYSDGTGPYTLLISNVPNNFKATSIDSSTITVSWDPVPDAIGYDIEIDGAVIDNGASTAYIHSGLVTDVTHIYRIRVKYNATTGGWSKKVYSLTKGSCYQIRASMPTPRGELAAAAENGKVYVIGGFSNNWCLNTVEEYNPATDTWVAKVGLSTPRYRLAAAAVNGKIYALGGYSSSGYSNTVEEYNPVTNTWTAKAGLSTPRYRLATAAINGKIYALGGYSSSGYSNTLEEYDPATNTWTVKAAMPTPRYGLAAAAVNGKIYAIGGYNSSGYSNHVEEYDPATNTWTVKAAMPTPRHGLAAAAVNGKIYVIGGYNSGYLNQVEEYDPATNTWSTKLDMPIEDNFLAATALNGRVYAIGGHNSDGYLDYVQELNMQNMQNGIYTINTITGDTFNLAFSAKNMTVTSHTFTVTYDPAQLQLLDPCGQTPTIETELGLVSGTNVTIVQNEPGTIVFSINNTVSSGKSWSGLVNTLKFKANVNNPAISYKVT</sequence>
<dbReference type="CDD" id="cd07473">
    <property type="entry name" value="Peptidases_S8_Subtilisin_like"/>
    <property type="match status" value="1"/>
</dbReference>
<feature type="signal peptide" evidence="9">
    <location>
        <begin position="1"/>
        <end position="31"/>
    </location>
</feature>
<reference evidence="11 12" key="1">
    <citation type="journal article" date="2018" name="Environ. Microbiol.">
        <title>Novel energy conservation strategies and behaviour of Pelotomaculum schinkii driving syntrophic propionate catabolism.</title>
        <authorList>
            <person name="Hidalgo-Ahumada C.A.P."/>
            <person name="Nobu M.K."/>
            <person name="Narihiro T."/>
            <person name="Tamaki H."/>
            <person name="Liu W.T."/>
            <person name="Kamagata Y."/>
            <person name="Stams A.J.M."/>
            <person name="Imachi H."/>
            <person name="Sousa D.Z."/>
        </authorList>
    </citation>
    <scope>NUCLEOTIDE SEQUENCE [LARGE SCALE GENOMIC DNA]</scope>
    <source>
        <strain evidence="11 12">HH</strain>
    </source>
</reference>
<keyword evidence="9" id="KW-0732">Signal</keyword>
<dbReference type="PRINTS" id="PR00723">
    <property type="entry name" value="SUBTILISIN"/>
</dbReference>
<dbReference type="Gene3D" id="2.60.120.380">
    <property type="match status" value="1"/>
</dbReference>
<dbReference type="SMART" id="SM00612">
    <property type="entry name" value="Kelch"/>
    <property type="match status" value="11"/>
</dbReference>
<feature type="region of interest" description="Disordered" evidence="8">
    <location>
        <begin position="189"/>
        <end position="223"/>
    </location>
</feature>
<keyword evidence="2" id="KW-0880">Kelch repeat</keyword>
<dbReference type="Pfam" id="PF24681">
    <property type="entry name" value="Kelch_KLHDC2_KLHL20_DRC7"/>
    <property type="match status" value="2"/>
</dbReference>
<dbReference type="PROSITE" id="PS00136">
    <property type="entry name" value="SUBTILASE_ASP"/>
    <property type="match status" value="1"/>
</dbReference>
<organism evidence="11 12">
    <name type="scientific">Pelotomaculum schinkii</name>
    <dbReference type="NCBI Taxonomy" id="78350"/>
    <lineage>
        <taxon>Bacteria</taxon>
        <taxon>Bacillati</taxon>
        <taxon>Bacillota</taxon>
        <taxon>Clostridia</taxon>
        <taxon>Eubacteriales</taxon>
        <taxon>Desulfotomaculaceae</taxon>
        <taxon>Pelotomaculum</taxon>
    </lineage>
</organism>
<evidence type="ECO:0000256" key="2">
    <source>
        <dbReference type="ARBA" id="ARBA00022441"/>
    </source>
</evidence>
<dbReference type="GO" id="GO:0006508">
    <property type="term" value="P:proteolysis"/>
    <property type="evidence" value="ECO:0007669"/>
    <property type="project" value="UniProtKB-KW"/>
</dbReference>
<evidence type="ECO:0000259" key="10">
    <source>
        <dbReference type="PROSITE" id="PS50853"/>
    </source>
</evidence>
<dbReference type="InterPro" id="IPR015915">
    <property type="entry name" value="Kelch-typ_b-propeller"/>
</dbReference>
<dbReference type="InterPro" id="IPR023827">
    <property type="entry name" value="Peptidase_S8_Asp-AS"/>
</dbReference>
<dbReference type="PROSITE" id="PS51892">
    <property type="entry name" value="SUBTILASE"/>
    <property type="match status" value="1"/>
</dbReference>
<evidence type="ECO:0000256" key="8">
    <source>
        <dbReference type="SAM" id="MobiDB-lite"/>
    </source>
</evidence>
<feature type="domain" description="Fibronectin type-III" evidence="10">
    <location>
        <begin position="995"/>
        <end position="1076"/>
    </location>
</feature>
<dbReference type="CDD" id="cd00063">
    <property type="entry name" value="FN3"/>
    <property type="match status" value="1"/>
</dbReference>
<dbReference type="PANTHER" id="PTHR46344:SF27">
    <property type="entry name" value="KELCH REPEAT SUPERFAMILY PROTEIN"/>
    <property type="match status" value="1"/>
</dbReference>
<evidence type="ECO:0000256" key="3">
    <source>
        <dbReference type="ARBA" id="ARBA00022670"/>
    </source>
</evidence>
<dbReference type="InterPro" id="IPR036116">
    <property type="entry name" value="FN3_sf"/>
</dbReference>
<keyword evidence="3 7" id="KW-0645">Protease</keyword>
<evidence type="ECO:0000256" key="7">
    <source>
        <dbReference type="PROSITE-ProRule" id="PRU01240"/>
    </source>
</evidence>
<dbReference type="EMBL" id="QFGA01000001">
    <property type="protein sequence ID" value="TEB06805.1"/>
    <property type="molecule type" value="Genomic_DNA"/>
</dbReference>
<comment type="similarity">
    <text evidence="1 7">Belongs to the peptidase S8 family.</text>
</comment>
<dbReference type="InterPro" id="IPR006652">
    <property type="entry name" value="Kelch_1"/>
</dbReference>
<keyword evidence="4" id="KW-0677">Repeat</keyword>
<evidence type="ECO:0000256" key="9">
    <source>
        <dbReference type="SAM" id="SignalP"/>
    </source>
</evidence>
<evidence type="ECO:0000256" key="4">
    <source>
        <dbReference type="ARBA" id="ARBA00022737"/>
    </source>
</evidence>
<dbReference type="Pfam" id="PF01344">
    <property type="entry name" value="Kelch_1"/>
    <property type="match status" value="3"/>
</dbReference>
<dbReference type="SMART" id="SM00060">
    <property type="entry name" value="FN3"/>
    <property type="match status" value="1"/>
</dbReference>
<dbReference type="Gene3D" id="2.60.40.680">
    <property type="match status" value="1"/>
</dbReference>
<dbReference type="GO" id="GO:0004252">
    <property type="term" value="F:serine-type endopeptidase activity"/>
    <property type="evidence" value="ECO:0007669"/>
    <property type="project" value="UniProtKB-UniRule"/>
</dbReference>
<dbReference type="Proteomes" id="UP000298324">
    <property type="component" value="Unassembled WGS sequence"/>
</dbReference>
<dbReference type="SUPFAM" id="SSF49265">
    <property type="entry name" value="Fibronectin type III"/>
    <property type="match status" value="1"/>
</dbReference>
<dbReference type="EC" id="3.4.21.-" evidence="11"/>
<evidence type="ECO:0000256" key="5">
    <source>
        <dbReference type="ARBA" id="ARBA00022801"/>
    </source>
</evidence>
<dbReference type="InterPro" id="IPR000209">
    <property type="entry name" value="Peptidase_S8/S53_dom"/>
</dbReference>
<keyword evidence="12" id="KW-1185">Reference proteome</keyword>
<keyword evidence="5 7" id="KW-0378">Hydrolase</keyword>
<feature type="chain" id="PRO_5021340970" evidence="9">
    <location>
        <begin position="32"/>
        <end position="1468"/>
    </location>
</feature>
<dbReference type="SUPFAM" id="SSF49384">
    <property type="entry name" value="Carbohydrate-binding domain"/>
    <property type="match status" value="1"/>
</dbReference>
<dbReference type="PANTHER" id="PTHR46344">
    <property type="entry name" value="OS02G0202900 PROTEIN"/>
    <property type="match status" value="1"/>
</dbReference>
<protein>
    <submittedName>
        <fullName evidence="11">Intracellular serine protease</fullName>
        <ecNumber evidence="11">3.4.21.-</ecNumber>
    </submittedName>
</protein>
<comment type="caution">
    <text evidence="11">The sequence shown here is derived from an EMBL/GenBank/DDBJ whole genome shotgun (WGS) entry which is preliminary data.</text>
</comment>
<evidence type="ECO:0000256" key="6">
    <source>
        <dbReference type="ARBA" id="ARBA00022825"/>
    </source>
</evidence>
<feature type="compositionally biased region" description="Polar residues" evidence="8">
    <location>
        <begin position="189"/>
        <end position="200"/>
    </location>
</feature>
<dbReference type="InterPro" id="IPR011043">
    <property type="entry name" value="Gal_Oxase/kelch_b-propeller"/>
</dbReference>
<accession>A0A4Y7RCR2</accession>
<dbReference type="InterPro" id="IPR034204">
    <property type="entry name" value="PfSUB1-like_cat_dom"/>
</dbReference>
<dbReference type="InterPro" id="IPR008965">
    <property type="entry name" value="CBM2/CBM3_carb-bd_dom_sf"/>
</dbReference>
<dbReference type="GO" id="GO:0030246">
    <property type="term" value="F:carbohydrate binding"/>
    <property type="evidence" value="ECO:0007669"/>
    <property type="project" value="InterPro"/>
</dbReference>
<feature type="active site" description="Charge relay system" evidence="7">
    <location>
        <position position="273"/>
    </location>
</feature>
<dbReference type="InterPro" id="IPR036852">
    <property type="entry name" value="Peptidase_S8/S53_dom_sf"/>
</dbReference>